<dbReference type="PANTHER" id="PTHR43595">
    <property type="entry name" value="37S RIBOSOMAL PROTEIN S26, MITOCHONDRIAL"/>
    <property type="match status" value="1"/>
</dbReference>
<sequence>MFRVATLGSRRQLHTVPVLKNHSNFLANGIKGLYSPAGYKSAWLDYQKYLTTNLTLNTSGTENESRSTYQILLLTAKQTTEQHTFHYASQAHNNHLFFEQLADQSEAAATKPSRFLMERLADQDIASVDQLKQRVAVLAESALGQGWIFLVELPDKSTKLMLCNNDGTPYYYGKNQSLDLNGSIDENSYNVLQGLKEKAQAGELDFTLPLLAINLWDVAHAEDYGLNGRGDFLSKVWNCINWDVVNKRMFQV</sequence>
<evidence type="ECO:0000313" key="3">
    <source>
        <dbReference type="EMBL" id="SGZ55619.1"/>
    </source>
</evidence>
<dbReference type="EMBL" id="LT635767">
    <property type="protein sequence ID" value="SGZ55619.1"/>
    <property type="molecule type" value="Genomic_DNA"/>
</dbReference>
<dbReference type="GO" id="GO:0005737">
    <property type="term" value="C:cytoplasm"/>
    <property type="evidence" value="ECO:0007669"/>
    <property type="project" value="TreeGrafter"/>
</dbReference>
<organism evidence="3 4">
    <name type="scientific">Sungouiella intermedia</name>
    <dbReference type="NCBI Taxonomy" id="45354"/>
    <lineage>
        <taxon>Eukaryota</taxon>
        <taxon>Fungi</taxon>
        <taxon>Dikarya</taxon>
        <taxon>Ascomycota</taxon>
        <taxon>Saccharomycotina</taxon>
        <taxon>Pichiomycetes</taxon>
        <taxon>Metschnikowiaceae</taxon>
        <taxon>Sungouiella</taxon>
    </lineage>
</organism>
<name>A0A1L0BWJ8_9ASCO</name>
<dbReference type="GO" id="GO:0046872">
    <property type="term" value="F:metal ion binding"/>
    <property type="evidence" value="ECO:0007669"/>
    <property type="project" value="InterPro"/>
</dbReference>
<comment type="function">
    <text evidence="1">Component of the mitochondrial ribosome (mitoribosome), a dedicated translation machinery responsible for the synthesis of mitochondrial genome-encoded proteins, including at least some of the essential transmembrane subunits of the mitochondrial respiratory chain. The mitoribosomes are attached to the mitochondrial inner membrane and translation products are cotranslationally integrated into the membrane.</text>
</comment>
<dbReference type="InterPro" id="IPR036324">
    <property type="entry name" value="Mn/Fe_SOD_N_sf"/>
</dbReference>
<dbReference type="PANTHER" id="PTHR43595:SF2">
    <property type="entry name" value="SMALL RIBOSOMAL SUBUNIT PROTEIN MS42"/>
    <property type="match status" value="1"/>
</dbReference>
<proteinExistence type="predicted"/>
<dbReference type="Gene3D" id="3.55.40.20">
    <property type="entry name" value="Iron/manganese superoxide dismutase, C-terminal domain"/>
    <property type="match status" value="1"/>
</dbReference>
<evidence type="ECO:0000256" key="1">
    <source>
        <dbReference type="ARBA" id="ARBA00037226"/>
    </source>
</evidence>
<reference evidence="3 4" key="1">
    <citation type="submission" date="2016-10" db="EMBL/GenBank/DDBJ databases">
        <authorList>
            <person name="de Groot N.N."/>
        </authorList>
    </citation>
    <scope>NUCLEOTIDE SEQUENCE [LARGE SCALE GENOMIC DNA]</scope>
    <source>
        <strain evidence="3 4">PYCC 4715</strain>
    </source>
</reference>
<dbReference type="InterPro" id="IPR036314">
    <property type="entry name" value="SOD_C_sf"/>
</dbReference>
<protein>
    <submittedName>
        <fullName evidence="3">CIC11C00000001784</fullName>
    </submittedName>
</protein>
<dbReference type="GO" id="GO:0004784">
    <property type="term" value="F:superoxide dismutase activity"/>
    <property type="evidence" value="ECO:0007669"/>
    <property type="project" value="InterPro"/>
</dbReference>
<dbReference type="Pfam" id="PF02777">
    <property type="entry name" value="Sod_Fe_C"/>
    <property type="match status" value="1"/>
</dbReference>
<dbReference type="SUPFAM" id="SSF54719">
    <property type="entry name" value="Fe,Mn superoxide dismutase (SOD), C-terminal domain"/>
    <property type="match status" value="1"/>
</dbReference>
<evidence type="ECO:0000259" key="2">
    <source>
        <dbReference type="Pfam" id="PF02777"/>
    </source>
</evidence>
<gene>
    <name evidence="3" type="ORF">SAMEA4029009_CIC11G00000001784</name>
</gene>
<dbReference type="AlphaFoldDB" id="A0A1L0BWJ8"/>
<dbReference type="InterPro" id="IPR019832">
    <property type="entry name" value="Mn/Fe_SOD_C"/>
</dbReference>
<evidence type="ECO:0000313" key="4">
    <source>
        <dbReference type="Proteomes" id="UP000182259"/>
    </source>
</evidence>
<dbReference type="Proteomes" id="UP000182259">
    <property type="component" value="Chromosome IV"/>
</dbReference>
<feature type="domain" description="Manganese/iron superoxide dismutase C-terminal" evidence="2">
    <location>
        <begin position="205"/>
        <end position="248"/>
    </location>
</feature>
<accession>A0A1L0BWJ8</accession>
<dbReference type="SUPFAM" id="SSF46609">
    <property type="entry name" value="Fe,Mn superoxide dismutase (SOD), N-terminal domain"/>
    <property type="match status" value="1"/>
</dbReference>